<reference evidence="7" key="1">
    <citation type="submission" date="2021-04" db="EMBL/GenBank/DDBJ databases">
        <title>Genome based classification of Actinospica acidithermotolerans sp. nov., an actinobacterium isolated from an Indonesian hot spring.</title>
        <authorList>
            <person name="Kusuma A.B."/>
            <person name="Putra K.E."/>
            <person name="Nafisah S."/>
            <person name="Loh J."/>
            <person name="Nouioui I."/>
            <person name="Goodfellow M."/>
        </authorList>
    </citation>
    <scope>NUCLEOTIDE SEQUENCE</scope>
    <source>
        <strain evidence="7">DSM 45618</strain>
    </source>
</reference>
<protein>
    <recommendedName>
        <fullName evidence="6">Phosphoribosylformylglycinamidine synthase subunit PurS</fullName>
        <shortName evidence="6">FGAM synthase</shortName>
        <ecNumber evidence="6">6.3.5.3</ecNumber>
    </recommendedName>
    <alternativeName>
        <fullName evidence="6">Formylglycinamide ribonucleotide amidotransferase subunit III</fullName>
        <shortName evidence="6">FGAR amidotransferase III</shortName>
        <shortName evidence="6">FGAR-AT III</shortName>
    </alternativeName>
    <alternativeName>
        <fullName evidence="6">Phosphoribosylformylglycinamidine synthase subunit III</fullName>
    </alternativeName>
</protein>
<evidence type="ECO:0000256" key="6">
    <source>
        <dbReference type="HAMAP-Rule" id="MF_01926"/>
    </source>
</evidence>
<comment type="similarity">
    <text evidence="6">Belongs to the PurS family.</text>
</comment>
<proteinExistence type="inferred from homology"/>
<dbReference type="NCBIfam" id="NF004630">
    <property type="entry name" value="PRK05974.1"/>
    <property type="match status" value="1"/>
</dbReference>
<organism evidence="7 8">
    <name type="scientific">Actinocrinis puniceicyclus</name>
    <dbReference type="NCBI Taxonomy" id="977794"/>
    <lineage>
        <taxon>Bacteria</taxon>
        <taxon>Bacillati</taxon>
        <taxon>Actinomycetota</taxon>
        <taxon>Actinomycetes</taxon>
        <taxon>Catenulisporales</taxon>
        <taxon>Actinospicaceae</taxon>
        <taxon>Actinocrinis</taxon>
    </lineage>
</organism>
<dbReference type="AlphaFoldDB" id="A0A8J7WMJ2"/>
<evidence type="ECO:0000313" key="7">
    <source>
        <dbReference type="EMBL" id="MBS2965126.1"/>
    </source>
</evidence>
<dbReference type="Gene3D" id="3.30.1280.10">
    <property type="entry name" value="Phosphoribosylformylglycinamidine synthase subunit PurS"/>
    <property type="match status" value="1"/>
</dbReference>
<evidence type="ECO:0000313" key="8">
    <source>
        <dbReference type="Proteomes" id="UP000677913"/>
    </source>
</evidence>
<dbReference type="EC" id="6.3.5.3" evidence="6"/>
<dbReference type="PANTHER" id="PTHR34696">
    <property type="entry name" value="PHOSPHORIBOSYLFORMYLGLYCINAMIDINE SYNTHASE SUBUNIT PURS"/>
    <property type="match status" value="1"/>
</dbReference>
<evidence type="ECO:0000256" key="4">
    <source>
        <dbReference type="ARBA" id="ARBA00022755"/>
    </source>
</evidence>
<comment type="subunit">
    <text evidence="6">Part of the FGAM synthase complex composed of 1 PurL, 1 PurQ and 2 PurS subunits.</text>
</comment>
<comment type="function">
    <text evidence="6">Part of the phosphoribosylformylglycinamidine synthase complex involved in the purines biosynthetic pathway. Catalyzes the ATP-dependent conversion of formylglycinamide ribonucleotide (FGAR) and glutamine to yield formylglycinamidine ribonucleotide (FGAM) and glutamate. The FGAM synthase complex is composed of three subunits. PurQ produces an ammonia molecule by converting glutamine to glutamate. PurL transfers the ammonia molecule to FGAR to form FGAM in an ATP-dependent manner. PurS interacts with PurQ and PurL and is thought to assist in the transfer of the ammonia molecule from PurQ to PurL.</text>
</comment>
<sequence>MARVVVDVMLKPEILDPQGQAVQRALPRLGFDGIVDVRQGKRFEIELDGPADEAALARAREIADKLLANTVIEQYAVRFDPAEADRVTEPAAG</sequence>
<dbReference type="Proteomes" id="UP000677913">
    <property type="component" value="Unassembled WGS sequence"/>
</dbReference>
<dbReference type="InterPro" id="IPR036604">
    <property type="entry name" value="PurS-like_sf"/>
</dbReference>
<keyword evidence="8" id="KW-1185">Reference proteome</keyword>
<keyword evidence="4 6" id="KW-0658">Purine biosynthesis</keyword>
<dbReference type="GO" id="GO:0005737">
    <property type="term" value="C:cytoplasm"/>
    <property type="evidence" value="ECO:0007669"/>
    <property type="project" value="UniProtKB-SubCell"/>
</dbReference>
<evidence type="ECO:0000256" key="3">
    <source>
        <dbReference type="ARBA" id="ARBA00022741"/>
    </source>
</evidence>
<comment type="subcellular location">
    <subcellularLocation>
        <location evidence="6">Cytoplasm</location>
    </subcellularLocation>
</comment>
<dbReference type="HAMAP" id="MF_01926">
    <property type="entry name" value="PurS"/>
    <property type="match status" value="1"/>
</dbReference>
<dbReference type="Pfam" id="PF02700">
    <property type="entry name" value="PurS"/>
    <property type="match status" value="1"/>
</dbReference>
<dbReference type="GO" id="GO:0006189">
    <property type="term" value="P:'de novo' IMP biosynthetic process"/>
    <property type="evidence" value="ECO:0007669"/>
    <property type="project" value="UniProtKB-UniRule"/>
</dbReference>
<keyword evidence="1 6" id="KW-0963">Cytoplasm</keyword>
<evidence type="ECO:0000256" key="2">
    <source>
        <dbReference type="ARBA" id="ARBA00022598"/>
    </source>
</evidence>
<dbReference type="NCBIfam" id="TIGR00302">
    <property type="entry name" value="phosphoribosylformylglycinamidine synthase subunit PurS"/>
    <property type="match status" value="1"/>
</dbReference>
<comment type="catalytic activity">
    <reaction evidence="6">
        <text>N(2)-formyl-N(1)-(5-phospho-beta-D-ribosyl)glycinamide + L-glutamine + ATP + H2O = 2-formamido-N(1)-(5-O-phospho-beta-D-ribosyl)acetamidine + L-glutamate + ADP + phosphate + H(+)</text>
        <dbReference type="Rhea" id="RHEA:17129"/>
        <dbReference type="ChEBI" id="CHEBI:15377"/>
        <dbReference type="ChEBI" id="CHEBI:15378"/>
        <dbReference type="ChEBI" id="CHEBI:29985"/>
        <dbReference type="ChEBI" id="CHEBI:30616"/>
        <dbReference type="ChEBI" id="CHEBI:43474"/>
        <dbReference type="ChEBI" id="CHEBI:58359"/>
        <dbReference type="ChEBI" id="CHEBI:147286"/>
        <dbReference type="ChEBI" id="CHEBI:147287"/>
        <dbReference type="ChEBI" id="CHEBI:456216"/>
        <dbReference type="EC" id="6.3.5.3"/>
    </reaction>
</comment>
<comment type="pathway">
    <text evidence="6">Purine metabolism; IMP biosynthesis via de novo pathway; 5-amino-1-(5-phospho-D-ribosyl)imidazole from N(2)-formyl-N(1)-(5-phospho-D-ribosyl)glycinamide: step 1/2.</text>
</comment>
<dbReference type="InterPro" id="IPR003850">
    <property type="entry name" value="PurS"/>
</dbReference>
<dbReference type="PANTHER" id="PTHR34696:SF1">
    <property type="entry name" value="PHOSPHORIBOSYLFORMYLGLYCINAMIDINE SYNTHASE SUBUNIT PURS"/>
    <property type="match status" value="1"/>
</dbReference>
<dbReference type="SUPFAM" id="SSF82697">
    <property type="entry name" value="PurS-like"/>
    <property type="match status" value="1"/>
</dbReference>
<evidence type="ECO:0000256" key="5">
    <source>
        <dbReference type="ARBA" id="ARBA00022840"/>
    </source>
</evidence>
<comment type="caution">
    <text evidence="7">The sequence shown here is derived from an EMBL/GenBank/DDBJ whole genome shotgun (WGS) entry which is preliminary data.</text>
</comment>
<dbReference type="RefSeq" id="WP_211469485.1">
    <property type="nucleotide sequence ID" value="NZ_JAGSXH010000071.1"/>
</dbReference>
<dbReference type="GO" id="GO:0004642">
    <property type="term" value="F:phosphoribosylformylglycinamidine synthase activity"/>
    <property type="evidence" value="ECO:0007669"/>
    <property type="project" value="UniProtKB-UniRule"/>
</dbReference>
<keyword evidence="5 6" id="KW-0067">ATP-binding</keyword>
<name>A0A8J7WMJ2_9ACTN</name>
<dbReference type="EMBL" id="JAGSXH010000071">
    <property type="protein sequence ID" value="MBS2965126.1"/>
    <property type="molecule type" value="Genomic_DNA"/>
</dbReference>
<keyword evidence="2 6" id="KW-0436">Ligase</keyword>
<keyword evidence="3 6" id="KW-0547">Nucleotide-binding</keyword>
<gene>
    <name evidence="6 7" type="primary">purS</name>
    <name evidence="7" type="ORF">KGA66_18865</name>
</gene>
<dbReference type="UniPathway" id="UPA00074">
    <property type="reaction ID" value="UER00128"/>
</dbReference>
<dbReference type="GO" id="GO:0005524">
    <property type="term" value="F:ATP binding"/>
    <property type="evidence" value="ECO:0007669"/>
    <property type="project" value="UniProtKB-UniRule"/>
</dbReference>
<evidence type="ECO:0000256" key="1">
    <source>
        <dbReference type="ARBA" id="ARBA00022490"/>
    </source>
</evidence>
<accession>A0A8J7WMJ2</accession>